<dbReference type="CDD" id="cd02233">
    <property type="entry name" value="cupin_HNL-like"/>
    <property type="match status" value="1"/>
</dbReference>
<dbReference type="PANTHER" id="PTHR43698:SF1">
    <property type="entry name" value="BLL4564 PROTEIN"/>
    <property type="match status" value="1"/>
</dbReference>
<reference evidence="2" key="1">
    <citation type="submission" date="2023-07" db="EMBL/GenBank/DDBJ databases">
        <title>Between Cages and Wild: Unraveling the Impact of Captivity on Animal Microbiomes and Antimicrobial Resistance.</title>
        <authorList>
            <person name="Schmartz G.P."/>
            <person name="Rehner J."/>
            <person name="Schuff M.J."/>
            <person name="Becker S.L."/>
            <person name="Kravczyk M."/>
            <person name="Gurevich A."/>
            <person name="Francke R."/>
            <person name="Mueller R."/>
            <person name="Keller V."/>
            <person name="Keller A."/>
        </authorList>
    </citation>
    <scope>NUCLEOTIDE SEQUENCE</scope>
    <source>
        <strain evidence="2">S39M_St_73</strain>
    </source>
</reference>
<dbReference type="InterPro" id="IPR011051">
    <property type="entry name" value="RmlC_Cupin_sf"/>
</dbReference>
<dbReference type="AlphaFoldDB" id="A0AA43UBS5"/>
<dbReference type="Pfam" id="PF07883">
    <property type="entry name" value="Cupin_2"/>
    <property type="match status" value="1"/>
</dbReference>
<dbReference type="SUPFAM" id="SSF51182">
    <property type="entry name" value="RmlC-like cupins"/>
    <property type="match status" value="1"/>
</dbReference>
<dbReference type="InterPro" id="IPR013096">
    <property type="entry name" value="Cupin_2"/>
</dbReference>
<evidence type="ECO:0000313" key="2">
    <source>
        <dbReference type="EMBL" id="MDO5457062.1"/>
    </source>
</evidence>
<name>A0AA43UBS5_9LACT</name>
<dbReference type="Proteomes" id="UP001171751">
    <property type="component" value="Unassembled WGS sequence"/>
</dbReference>
<protein>
    <submittedName>
        <fullName evidence="2">Cupin domain-containing protein</fullName>
    </submittedName>
</protein>
<dbReference type="InterPro" id="IPR014710">
    <property type="entry name" value="RmlC-like_jellyroll"/>
</dbReference>
<accession>A0AA43UBS5</accession>
<feature type="domain" description="Cupin type-2" evidence="1">
    <location>
        <begin position="41"/>
        <end position="109"/>
    </location>
</feature>
<evidence type="ECO:0000259" key="1">
    <source>
        <dbReference type="Pfam" id="PF07883"/>
    </source>
</evidence>
<sequence>MKNTNPFPLGEKKPQLDDYFIGQSYVASLLKEDDLDIKISHVTFEAGCRNNWHIHHEGYQVLLVTEGKGWYQEENEPARSMLAGDVIYIKEGVKHWHGASQEESCSHIAITKGIYEWLEPVDDHWYGKL</sequence>
<dbReference type="EMBL" id="JAUNQW010000004">
    <property type="protein sequence ID" value="MDO5457062.1"/>
    <property type="molecule type" value="Genomic_DNA"/>
</dbReference>
<dbReference type="Gene3D" id="2.60.120.10">
    <property type="entry name" value="Jelly Rolls"/>
    <property type="match status" value="1"/>
</dbReference>
<organism evidence="2 3">
    <name type="scientific">Atopococcus tabaci</name>
    <dbReference type="NCBI Taxonomy" id="269774"/>
    <lineage>
        <taxon>Bacteria</taxon>
        <taxon>Bacillati</taxon>
        <taxon>Bacillota</taxon>
        <taxon>Bacilli</taxon>
        <taxon>Lactobacillales</taxon>
        <taxon>Carnobacteriaceae</taxon>
        <taxon>Atopococcus</taxon>
    </lineage>
</organism>
<keyword evidence="3" id="KW-1185">Reference proteome</keyword>
<comment type="caution">
    <text evidence="2">The sequence shown here is derived from an EMBL/GenBank/DDBJ whole genome shotgun (WGS) entry which is preliminary data.</text>
</comment>
<gene>
    <name evidence="2" type="ORF">Q4F26_01825</name>
</gene>
<dbReference type="PANTHER" id="PTHR43698">
    <property type="entry name" value="RIBD C-TERMINAL DOMAIN CONTAINING PROTEIN"/>
    <property type="match status" value="1"/>
</dbReference>
<proteinExistence type="predicted"/>
<dbReference type="InterPro" id="IPR047263">
    <property type="entry name" value="HNL-like_cupin"/>
</dbReference>
<evidence type="ECO:0000313" key="3">
    <source>
        <dbReference type="Proteomes" id="UP001171751"/>
    </source>
</evidence>